<dbReference type="EMBL" id="PKSG01000631">
    <property type="protein sequence ID" value="POR33856.1"/>
    <property type="molecule type" value="Genomic_DNA"/>
</dbReference>
<gene>
    <name evidence="8" type="ORF">TPAR_05949</name>
</gene>
<comment type="subcellular location">
    <subcellularLocation>
        <location evidence="1">Nucleus</location>
    </subcellularLocation>
</comment>
<dbReference type="PANTHER" id="PTHR46910:SF37">
    <property type="entry name" value="ZN(II)2CYS6 TRANSCRIPTION FACTOR (EUROFUNG)"/>
    <property type="match status" value="1"/>
</dbReference>
<keyword evidence="4" id="KW-0804">Transcription</keyword>
<dbReference type="CDD" id="cd12148">
    <property type="entry name" value="fungal_TF_MHR"/>
    <property type="match status" value="1"/>
</dbReference>
<organism evidence="8 9">
    <name type="scientific">Tolypocladium paradoxum</name>
    <dbReference type="NCBI Taxonomy" id="94208"/>
    <lineage>
        <taxon>Eukaryota</taxon>
        <taxon>Fungi</taxon>
        <taxon>Dikarya</taxon>
        <taxon>Ascomycota</taxon>
        <taxon>Pezizomycotina</taxon>
        <taxon>Sordariomycetes</taxon>
        <taxon>Hypocreomycetidae</taxon>
        <taxon>Hypocreales</taxon>
        <taxon>Ophiocordycipitaceae</taxon>
        <taxon>Tolypocladium</taxon>
    </lineage>
</organism>
<dbReference type="SMART" id="SM00906">
    <property type="entry name" value="Fungal_trans"/>
    <property type="match status" value="1"/>
</dbReference>
<feature type="compositionally biased region" description="Polar residues" evidence="6">
    <location>
        <begin position="162"/>
        <end position="174"/>
    </location>
</feature>
<evidence type="ECO:0000256" key="2">
    <source>
        <dbReference type="ARBA" id="ARBA00023015"/>
    </source>
</evidence>
<evidence type="ECO:0000256" key="3">
    <source>
        <dbReference type="ARBA" id="ARBA00023125"/>
    </source>
</evidence>
<dbReference type="InterPro" id="IPR050987">
    <property type="entry name" value="AtrR-like"/>
</dbReference>
<feature type="non-terminal residue" evidence="8">
    <location>
        <position position="725"/>
    </location>
</feature>
<comment type="caution">
    <text evidence="8">The sequence shown here is derived from an EMBL/GenBank/DDBJ whole genome shotgun (WGS) entry which is preliminary data.</text>
</comment>
<evidence type="ECO:0000313" key="8">
    <source>
        <dbReference type="EMBL" id="POR33856.1"/>
    </source>
</evidence>
<evidence type="ECO:0000313" key="9">
    <source>
        <dbReference type="Proteomes" id="UP000237481"/>
    </source>
</evidence>
<evidence type="ECO:0000256" key="6">
    <source>
        <dbReference type="SAM" id="MobiDB-lite"/>
    </source>
</evidence>
<dbReference type="InterPro" id="IPR007219">
    <property type="entry name" value="XnlR_reg_dom"/>
</dbReference>
<sequence>MECAVGPVLCVHKTIKHPRPRTPIIPTPSEVPTQPSTGATMPPRRACDVCFKRKVHRRFRPFRLGKPVASKHSPLILGLLRSNALSRIQAPPATGAATKVLLARFQGSHRGKSRTCKLELIKPSSFPLEIKPTYASRVTPDAVHALYRRIEQLEGDLARRNAQAQISSQTSPSDIDTAPRTIEQGGAPLSGHSPSVAVSSFATNSLTSPVGLPRASSVSPCLEPESLCFYGQHLGLNWYFKGMQILSERGREWISSRTGQEAVLDTFLLFDFKVDRLSSTTSPTQFDVPQQELSELPEEHATHKAMDTLYHSSLQFSLPVLDRDLFQETMTKAYGLPVDTNSSQSRVPAKACVWALHAIASRLQRVWNPSLLTDGEKCASRAQALLGLVAEESNSEALQAVLLLQTYRAFTGQWRSSSFLHPLACRMVCDLGGHFFHPQKPHSAEDSFAVRQRHHIRGLFWLCYVLDKDISLRSGRPPLLTEDYCDLTLPEWAEAMSNSAAEELTRQLPNDPRLSMIKEKTCRLLYSPPAFRISDSQLLLNIRQLDDELEQWRLSIPPLIRPRLAIPSDRPLLPPDASISQSIQCINLQLDYHYALTTIHTAVRRCGTTNECESLPEDLHSVVHSSIDLSLEAGRSTLLFLRAPIDILEEGAFRHISFYAPIAAMALFVNILIHPLDARAQPDLELLVAAVGIIQSIPLRALSSYETEHIQRLNDFIMELGRLGS</sequence>
<dbReference type="Pfam" id="PF04082">
    <property type="entry name" value="Fungal_trans"/>
    <property type="match status" value="1"/>
</dbReference>
<keyword evidence="9" id="KW-1185">Reference proteome</keyword>
<dbReference type="OrthoDB" id="4116913at2759"/>
<reference evidence="8 9" key="1">
    <citation type="submission" date="2018-01" db="EMBL/GenBank/DDBJ databases">
        <title>Harnessing the power of phylogenomics to disentangle the directionality and signatures of interkingdom host jumping in the parasitic fungal genus Tolypocladium.</title>
        <authorList>
            <person name="Quandt C.A."/>
            <person name="Patterson W."/>
            <person name="Spatafora J.W."/>
        </authorList>
    </citation>
    <scope>NUCLEOTIDE SEQUENCE [LARGE SCALE GENOMIC DNA]</scope>
    <source>
        <strain evidence="8 9">NRBC 100945</strain>
    </source>
</reference>
<accession>A0A2S4KUI5</accession>
<dbReference type="AlphaFoldDB" id="A0A2S4KUI5"/>
<dbReference type="GO" id="GO:0008270">
    <property type="term" value="F:zinc ion binding"/>
    <property type="evidence" value="ECO:0007669"/>
    <property type="project" value="InterPro"/>
</dbReference>
<evidence type="ECO:0000256" key="4">
    <source>
        <dbReference type="ARBA" id="ARBA00023163"/>
    </source>
</evidence>
<feature type="region of interest" description="Disordered" evidence="6">
    <location>
        <begin position="20"/>
        <end position="42"/>
    </location>
</feature>
<dbReference type="GO" id="GO:0005634">
    <property type="term" value="C:nucleus"/>
    <property type="evidence" value="ECO:0007669"/>
    <property type="project" value="UniProtKB-SubCell"/>
</dbReference>
<keyword evidence="3" id="KW-0238">DNA-binding</keyword>
<dbReference type="PANTHER" id="PTHR46910">
    <property type="entry name" value="TRANSCRIPTION FACTOR PDR1"/>
    <property type="match status" value="1"/>
</dbReference>
<name>A0A2S4KUI5_9HYPO</name>
<dbReference type="GO" id="GO:0003700">
    <property type="term" value="F:DNA-binding transcription factor activity"/>
    <property type="evidence" value="ECO:0007669"/>
    <property type="project" value="InterPro"/>
</dbReference>
<evidence type="ECO:0000256" key="5">
    <source>
        <dbReference type="ARBA" id="ARBA00023242"/>
    </source>
</evidence>
<dbReference type="STRING" id="94208.A0A2S4KUI5"/>
<dbReference type="GO" id="GO:0003677">
    <property type="term" value="F:DNA binding"/>
    <property type="evidence" value="ECO:0007669"/>
    <property type="project" value="UniProtKB-KW"/>
</dbReference>
<evidence type="ECO:0000259" key="7">
    <source>
        <dbReference type="SMART" id="SM00906"/>
    </source>
</evidence>
<keyword evidence="5" id="KW-0539">Nucleus</keyword>
<dbReference type="Proteomes" id="UP000237481">
    <property type="component" value="Unassembled WGS sequence"/>
</dbReference>
<feature type="region of interest" description="Disordered" evidence="6">
    <location>
        <begin position="161"/>
        <end position="194"/>
    </location>
</feature>
<keyword evidence="2" id="KW-0805">Transcription regulation</keyword>
<feature type="domain" description="Xylanolytic transcriptional activator regulatory" evidence="7">
    <location>
        <begin position="417"/>
        <end position="496"/>
    </location>
</feature>
<dbReference type="GO" id="GO:0006351">
    <property type="term" value="P:DNA-templated transcription"/>
    <property type="evidence" value="ECO:0007669"/>
    <property type="project" value="InterPro"/>
</dbReference>
<proteinExistence type="predicted"/>
<evidence type="ECO:0000256" key="1">
    <source>
        <dbReference type="ARBA" id="ARBA00004123"/>
    </source>
</evidence>
<feature type="compositionally biased region" description="Polar residues" evidence="6">
    <location>
        <begin position="30"/>
        <end position="39"/>
    </location>
</feature>
<protein>
    <recommendedName>
        <fullName evidence="7">Xylanolytic transcriptional activator regulatory domain-containing protein</fullName>
    </recommendedName>
</protein>